<keyword evidence="6" id="KW-1185">Reference proteome</keyword>
<sequence length="177" mass="20378">MTFDILHAKGGILMIRNLEVKELSNELFKPYGSVIDPEKLEPKMKEDIFTFWDGLAEMKVDGILTVGFLEVYERSKEFSKMERHIRTKEIFFVIDNSVIALVGKPTPDQDFPDPETVRAFLVKPGQGVLLKEGTWHWIPYPLAKKARLLVLFKKGTPDEDLEIKDLLEKGLSFRINI</sequence>
<dbReference type="HOGENOM" id="CLU_134857_0_0_0"/>
<dbReference type="InterPro" id="IPR011051">
    <property type="entry name" value="RmlC_Cupin_sf"/>
</dbReference>
<dbReference type="KEGG" id="tna:CTN_0359"/>
<comment type="subunit">
    <text evidence="1">Homodimer.</text>
</comment>
<dbReference type="GO" id="GO:0004848">
    <property type="term" value="F:ureidoglycolate hydrolase activity"/>
    <property type="evidence" value="ECO:0007669"/>
    <property type="project" value="InterPro"/>
</dbReference>
<evidence type="ECO:0000256" key="4">
    <source>
        <dbReference type="ARBA" id="ARBA00047684"/>
    </source>
</evidence>
<dbReference type="Gene3D" id="2.60.120.480">
    <property type="entry name" value="Ureidoglycolate hydrolase"/>
    <property type="match status" value="1"/>
</dbReference>
<name>B9KBY9_THENN</name>
<proteinExistence type="predicted"/>
<dbReference type="Pfam" id="PF04115">
    <property type="entry name" value="Ureidogly_lyase"/>
    <property type="match status" value="1"/>
</dbReference>
<dbReference type="InterPro" id="IPR007247">
    <property type="entry name" value="Ureidogly_lyase"/>
</dbReference>
<dbReference type="Proteomes" id="UP000000445">
    <property type="component" value="Chromosome"/>
</dbReference>
<reference evidence="5 6" key="1">
    <citation type="journal article" date="2009" name="Biosci. Biotechnol. Biochem.">
        <title>WeGAS: a web-based microbial genome annotation system.</title>
        <authorList>
            <person name="Lee D."/>
            <person name="Seo H."/>
            <person name="Park C."/>
            <person name="Park K."/>
        </authorList>
    </citation>
    <scope>NUCLEOTIDE SEQUENCE [LARGE SCALE GENOMIC DNA]</scope>
    <source>
        <strain evidence="6">ATCC 49049 / DSM 4359 / NBRC 107923 / NS-E</strain>
    </source>
</reference>
<organism evidence="5 6">
    <name type="scientific">Thermotoga neapolitana (strain ATCC 49049 / DSM 4359 / NBRC 107923 / NS-E)</name>
    <dbReference type="NCBI Taxonomy" id="309803"/>
    <lineage>
        <taxon>Bacteria</taxon>
        <taxon>Thermotogati</taxon>
        <taxon>Thermotogota</taxon>
        <taxon>Thermotogae</taxon>
        <taxon>Thermotogales</taxon>
        <taxon>Thermotogaceae</taxon>
        <taxon>Thermotoga</taxon>
    </lineage>
</organism>
<dbReference type="GO" id="GO:0000256">
    <property type="term" value="P:allantoin catabolic process"/>
    <property type="evidence" value="ECO:0007669"/>
    <property type="project" value="InterPro"/>
</dbReference>
<keyword evidence="3" id="KW-0456">Lyase</keyword>
<dbReference type="eggNOG" id="COG3194">
    <property type="taxonomic scope" value="Bacteria"/>
</dbReference>
<dbReference type="SUPFAM" id="SSF51182">
    <property type="entry name" value="RmlC-like cupins"/>
    <property type="match status" value="1"/>
</dbReference>
<evidence type="ECO:0000313" key="6">
    <source>
        <dbReference type="Proteomes" id="UP000000445"/>
    </source>
</evidence>
<dbReference type="GO" id="GO:0006144">
    <property type="term" value="P:purine nucleobase metabolic process"/>
    <property type="evidence" value="ECO:0007669"/>
    <property type="project" value="UniProtKB-KW"/>
</dbReference>
<gene>
    <name evidence="5" type="ordered locus">CTN_0359</name>
</gene>
<keyword evidence="5" id="KW-0378">Hydrolase</keyword>
<evidence type="ECO:0000313" key="5">
    <source>
        <dbReference type="EMBL" id="ACM22535.1"/>
    </source>
</evidence>
<dbReference type="GO" id="GO:0050385">
    <property type="term" value="F:ureidoglycolate lyase activity"/>
    <property type="evidence" value="ECO:0007669"/>
    <property type="project" value="UniProtKB-EC"/>
</dbReference>
<dbReference type="STRING" id="309803.CTN_0359"/>
<keyword evidence="2" id="KW-0659">Purine metabolism</keyword>
<accession>B9KBY9</accession>
<protein>
    <submittedName>
        <fullName evidence="5">Ureidoglycolate hydrolase</fullName>
    </submittedName>
</protein>
<dbReference type="InterPro" id="IPR024060">
    <property type="entry name" value="Ureidoglycolate_lyase_dom_sf"/>
</dbReference>
<evidence type="ECO:0000256" key="1">
    <source>
        <dbReference type="ARBA" id="ARBA00011738"/>
    </source>
</evidence>
<dbReference type="EMBL" id="CP000916">
    <property type="protein sequence ID" value="ACM22535.1"/>
    <property type="molecule type" value="Genomic_DNA"/>
</dbReference>
<comment type="catalytic activity">
    <reaction evidence="4">
        <text>(S)-ureidoglycolate = urea + glyoxylate</text>
        <dbReference type="Rhea" id="RHEA:11304"/>
        <dbReference type="ChEBI" id="CHEBI:16199"/>
        <dbReference type="ChEBI" id="CHEBI:36655"/>
        <dbReference type="ChEBI" id="CHEBI:57296"/>
        <dbReference type="EC" id="4.3.2.3"/>
    </reaction>
</comment>
<evidence type="ECO:0000256" key="3">
    <source>
        <dbReference type="ARBA" id="ARBA00023239"/>
    </source>
</evidence>
<evidence type="ECO:0000256" key="2">
    <source>
        <dbReference type="ARBA" id="ARBA00022631"/>
    </source>
</evidence>
<dbReference type="AlphaFoldDB" id="B9KBY9"/>